<keyword evidence="3" id="KW-0964">Secreted</keyword>
<dbReference type="Gene3D" id="2.150.10.10">
    <property type="entry name" value="Serralysin-like metalloprotease, C-terminal"/>
    <property type="match status" value="1"/>
</dbReference>
<dbReference type="InterPro" id="IPR025282">
    <property type="entry name" value="DUF4214"/>
</dbReference>
<evidence type="ECO:0000256" key="3">
    <source>
        <dbReference type="ARBA" id="ARBA00022525"/>
    </source>
</evidence>
<comment type="caution">
    <text evidence="7">The sequence shown here is derived from an EMBL/GenBank/DDBJ whole genome shotgun (WGS) entry which is preliminary data.</text>
</comment>
<dbReference type="RefSeq" id="WP_007121464.1">
    <property type="nucleotide sequence ID" value="NZ_ABID01000066.1"/>
</dbReference>
<evidence type="ECO:0000256" key="1">
    <source>
        <dbReference type="ARBA" id="ARBA00001913"/>
    </source>
</evidence>
<feature type="non-terminal residue" evidence="7">
    <location>
        <position position="1"/>
    </location>
</feature>
<dbReference type="Pfam" id="PF08548">
    <property type="entry name" value="Peptidase_M10_C"/>
    <property type="match status" value="1"/>
</dbReference>
<reference evidence="7 8" key="1">
    <citation type="submission" date="2007-11" db="EMBL/GenBank/DDBJ databases">
        <authorList>
            <person name="Wagner-Dobler I."/>
            <person name="Ferriera S."/>
            <person name="Johnson J."/>
            <person name="Kravitz S."/>
            <person name="Beeson K."/>
            <person name="Sutton G."/>
            <person name="Rogers Y.-H."/>
            <person name="Friedman R."/>
            <person name="Frazier M."/>
            <person name="Venter J.C."/>
        </authorList>
    </citation>
    <scope>NUCLEOTIDE SEQUENCE [LARGE SCALE GENOMIC DNA]</scope>
    <source>
        <strain evidence="7 8">HEL-45</strain>
    </source>
</reference>
<comment type="cofactor">
    <cofactor evidence="1">
        <name>Ca(2+)</name>
        <dbReference type="ChEBI" id="CHEBI:29108"/>
    </cofactor>
</comment>
<keyword evidence="8" id="KW-1185">Reference proteome</keyword>
<keyword evidence="4" id="KW-0677">Repeat</keyword>
<gene>
    <name evidence="7" type="ORF">OIHEL45_20006</name>
</gene>
<dbReference type="InterPro" id="IPR011049">
    <property type="entry name" value="Serralysin-like_metalloprot_C"/>
</dbReference>
<proteinExistence type="predicted"/>
<accession>A0ABP2D5L0</accession>
<evidence type="ECO:0000256" key="2">
    <source>
        <dbReference type="ARBA" id="ARBA00004613"/>
    </source>
</evidence>
<dbReference type="Pfam" id="PF13946">
    <property type="entry name" value="DUF4214"/>
    <property type="match status" value="1"/>
</dbReference>
<comment type="subcellular location">
    <subcellularLocation>
        <location evidence="2">Secreted</location>
    </subcellularLocation>
</comment>
<dbReference type="SUPFAM" id="SSF51120">
    <property type="entry name" value="beta-Roll"/>
    <property type="match status" value="1"/>
</dbReference>
<dbReference type="Proteomes" id="UP000003257">
    <property type="component" value="Unassembled WGS sequence"/>
</dbReference>
<dbReference type="InterPro" id="IPR013858">
    <property type="entry name" value="Peptidase_M10B_C"/>
</dbReference>
<evidence type="ECO:0000259" key="5">
    <source>
        <dbReference type="Pfam" id="PF08548"/>
    </source>
</evidence>
<dbReference type="InterPro" id="IPR001343">
    <property type="entry name" value="Hemolysn_Ca-bd"/>
</dbReference>
<dbReference type="EMBL" id="ABID01000066">
    <property type="protein sequence ID" value="EDQ02963.1"/>
    <property type="molecule type" value="Genomic_DNA"/>
</dbReference>
<sequence length="351" mass="37097">SYFPTTPMILDILAAQWLYGPNMNTNLGDDIYAFSPSQTYHETIWDAGGIDTFDASEITTGVSIDLRPGTLSDVGSTITAATISGTTALTETVGIAFGAFIENAIGGDGSDSLRGNELNNILWGGDGADIMGGGGGSDVLIAASQSTQPGTGDTAYFEGRSDTFDIVGGIDYTVVTATDGSRDKLFGFQFLRFDDQLIELNAGSALAGAGRPEDFVIAERVALLYEAALNREGAIDLPGLNFYIDVTQRDGLSDEFLAADLMTSPEFTANFGDVTTLSNADFLEQIYLNVLDRSSDSAGRQFYLDLLNEGAISKALALADIAISPENTVESTSVLMGLYETSTGDWGFLTP</sequence>
<feature type="domain" description="Peptidase M10 serralysin C-terminal" evidence="5">
    <location>
        <begin position="16"/>
        <end position="141"/>
    </location>
</feature>
<evidence type="ECO:0000313" key="8">
    <source>
        <dbReference type="Proteomes" id="UP000003257"/>
    </source>
</evidence>
<name>A0ABP2D5L0_9RHOB</name>
<feature type="domain" description="DUF4214" evidence="6">
    <location>
        <begin position="258"/>
        <end position="328"/>
    </location>
</feature>
<protein>
    <submittedName>
        <fullName evidence="7">Hemolysin-type calcium-binding region:Peptidase M10A and M12B, matrixin and adamalysin</fullName>
    </submittedName>
</protein>
<organism evidence="7 8">
    <name type="scientific">Sulfitobacter indolifex HEL-45</name>
    <dbReference type="NCBI Taxonomy" id="391624"/>
    <lineage>
        <taxon>Bacteria</taxon>
        <taxon>Pseudomonadati</taxon>
        <taxon>Pseudomonadota</taxon>
        <taxon>Alphaproteobacteria</taxon>
        <taxon>Rhodobacterales</taxon>
        <taxon>Roseobacteraceae</taxon>
        <taxon>Sulfitobacter</taxon>
    </lineage>
</organism>
<evidence type="ECO:0000256" key="4">
    <source>
        <dbReference type="ARBA" id="ARBA00022737"/>
    </source>
</evidence>
<dbReference type="Pfam" id="PF00353">
    <property type="entry name" value="HemolysinCabind"/>
    <property type="match status" value="1"/>
</dbReference>
<evidence type="ECO:0000313" key="7">
    <source>
        <dbReference type="EMBL" id="EDQ02963.1"/>
    </source>
</evidence>
<evidence type="ECO:0000259" key="6">
    <source>
        <dbReference type="Pfam" id="PF13946"/>
    </source>
</evidence>